<feature type="transmembrane region" description="Helical" evidence="6">
    <location>
        <begin position="107"/>
        <end position="125"/>
    </location>
</feature>
<feature type="transmembrane region" description="Helical" evidence="6">
    <location>
        <begin position="132"/>
        <end position="152"/>
    </location>
</feature>
<dbReference type="AlphaFoldDB" id="A0A439DCZ2"/>
<evidence type="ECO:0000313" key="7">
    <source>
        <dbReference type="EMBL" id="RWA12228.1"/>
    </source>
</evidence>
<dbReference type="Gene3D" id="1.20.1070.10">
    <property type="entry name" value="Rhodopsin 7-helix transmembrane proteins"/>
    <property type="match status" value="1"/>
</dbReference>
<protein>
    <recommendedName>
        <fullName evidence="9">Heat shock protein 30</fullName>
    </recommendedName>
</protein>
<keyword evidence="5 6" id="KW-0472">Membrane</keyword>
<comment type="similarity">
    <text evidence="2">Belongs to the archaeal/bacterial/fungal opsin family.</text>
</comment>
<organism evidence="7 8">
    <name type="scientific">Xylaria grammica</name>
    <dbReference type="NCBI Taxonomy" id="363999"/>
    <lineage>
        <taxon>Eukaryota</taxon>
        <taxon>Fungi</taxon>
        <taxon>Dikarya</taxon>
        <taxon>Ascomycota</taxon>
        <taxon>Pezizomycotina</taxon>
        <taxon>Sordariomycetes</taxon>
        <taxon>Xylariomycetidae</taxon>
        <taxon>Xylariales</taxon>
        <taxon>Xylariaceae</taxon>
        <taxon>Xylaria</taxon>
    </lineage>
</organism>
<keyword evidence="8" id="KW-1185">Reference proteome</keyword>
<dbReference type="SUPFAM" id="SSF81321">
    <property type="entry name" value="Family A G protein-coupled receptor-like"/>
    <property type="match status" value="1"/>
</dbReference>
<dbReference type="GO" id="GO:0005886">
    <property type="term" value="C:plasma membrane"/>
    <property type="evidence" value="ECO:0007669"/>
    <property type="project" value="TreeGrafter"/>
</dbReference>
<dbReference type="PRINTS" id="PR00251">
    <property type="entry name" value="BACTRLOPSIN"/>
</dbReference>
<evidence type="ECO:0000256" key="5">
    <source>
        <dbReference type="ARBA" id="ARBA00023136"/>
    </source>
</evidence>
<accession>A0A439DCZ2</accession>
<reference evidence="7 8" key="1">
    <citation type="submission" date="2018-12" db="EMBL/GenBank/DDBJ databases">
        <title>Draft genome sequence of Xylaria grammica IHI A82.</title>
        <authorList>
            <person name="Buettner E."/>
            <person name="Kellner H."/>
        </authorList>
    </citation>
    <scope>NUCLEOTIDE SEQUENCE [LARGE SCALE GENOMIC DNA]</scope>
    <source>
        <strain evidence="7 8">IHI A82</strain>
    </source>
</reference>
<dbReference type="SMART" id="SM01021">
    <property type="entry name" value="Bac_rhodopsin"/>
    <property type="match status" value="1"/>
</dbReference>
<feature type="transmembrane region" description="Helical" evidence="6">
    <location>
        <begin position="224"/>
        <end position="246"/>
    </location>
</feature>
<evidence type="ECO:0000256" key="4">
    <source>
        <dbReference type="ARBA" id="ARBA00022989"/>
    </source>
</evidence>
<sequence>MPALLLGRENDALSVNPPAGNEELSVNGSDWLWAVTAIYVFSFIAFFGLTFVARSGEKIFHYLFTIALLVGSITYFAQASDLGYALVSQVNSSPSFALTRQIFWPKYVNWVLSFPAVITALGLLSGVPWATIIYNIFLSWTWVISYLVSAFTVSNYKWGFYAFGTISWLLLAFSSFSANSSAKRVGVSRDHTLLAGWVNLLWLLYPIAFGLTDGGNRIGVTPGFIFFGVLDVLLVPALSFAFIFLARRWDYGQLNLAFTRYGRVHDAGQFPEKTAAAPAPTTNDAVTA</sequence>
<feature type="transmembrane region" description="Helical" evidence="6">
    <location>
        <begin position="59"/>
        <end position="77"/>
    </location>
</feature>
<dbReference type="InterPro" id="IPR043476">
    <property type="entry name" value="Yro2-like_7TM"/>
</dbReference>
<dbReference type="GO" id="GO:0005783">
    <property type="term" value="C:endoplasmic reticulum"/>
    <property type="evidence" value="ECO:0007669"/>
    <property type="project" value="TreeGrafter"/>
</dbReference>
<dbReference type="Proteomes" id="UP000286045">
    <property type="component" value="Unassembled WGS sequence"/>
</dbReference>
<evidence type="ECO:0000256" key="2">
    <source>
        <dbReference type="ARBA" id="ARBA00008130"/>
    </source>
</evidence>
<feature type="transmembrane region" description="Helical" evidence="6">
    <location>
        <begin position="191"/>
        <end position="212"/>
    </location>
</feature>
<evidence type="ECO:0000256" key="1">
    <source>
        <dbReference type="ARBA" id="ARBA00004141"/>
    </source>
</evidence>
<gene>
    <name evidence="7" type="ORF">EKO27_g2875</name>
</gene>
<feature type="transmembrane region" description="Helical" evidence="6">
    <location>
        <begin position="31"/>
        <end position="52"/>
    </location>
</feature>
<dbReference type="PANTHER" id="PTHR28286:SF1">
    <property type="entry name" value="30 KDA HEAT SHOCK PROTEIN-RELATED"/>
    <property type="match status" value="1"/>
</dbReference>
<dbReference type="PANTHER" id="PTHR28286">
    <property type="match status" value="1"/>
</dbReference>
<comment type="caution">
    <text evidence="7">The sequence shown here is derived from an EMBL/GenBank/DDBJ whole genome shotgun (WGS) entry which is preliminary data.</text>
</comment>
<evidence type="ECO:0000313" key="8">
    <source>
        <dbReference type="Proteomes" id="UP000286045"/>
    </source>
</evidence>
<evidence type="ECO:0000256" key="3">
    <source>
        <dbReference type="ARBA" id="ARBA00022692"/>
    </source>
</evidence>
<proteinExistence type="inferred from homology"/>
<evidence type="ECO:0008006" key="9">
    <source>
        <dbReference type="Google" id="ProtNLM"/>
    </source>
</evidence>
<dbReference type="InterPro" id="IPR001425">
    <property type="entry name" value="Arc/bac/fun_rhodopsins"/>
</dbReference>
<name>A0A439DCZ2_9PEZI</name>
<evidence type="ECO:0000256" key="6">
    <source>
        <dbReference type="SAM" id="Phobius"/>
    </source>
</evidence>
<dbReference type="EMBL" id="RYZI01000056">
    <property type="protein sequence ID" value="RWA12228.1"/>
    <property type="molecule type" value="Genomic_DNA"/>
</dbReference>
<comment type="subcellular location">
    <subcellularLocation>
        <location evidence="1">Membrane</location>
        <topology evidence="1">Multi-pass membrane protein</topology>
    </subcellularLocation>
</comment>
<keyword evidence="3 6" id="KW-0812">Transmembrane</keyword>
<dbReference type="CDD" id="cd15239">
    <property type="entry name" value="7tm_YRO2_fungal-like"/>
    <property type="match status" value="1"/>
</dbReference>
<keyword evidence="4 6" id="KW-1133">Transmembrane helix</keyword>
<feature type="transmembrane region" description="Helical" evidence="6">
    <location>
        <begin position="158"/>
        <end position="179"/>
    </location>
</feature>